<reference evidence="4" key="1">
    <citation type="submission" date="2020-05" db="EMBL/GenBank/DDBJ databases">
        <title>Mycena genomes resolve the evolution of fungal bioluminescence.</title>
        <authorList>
            <person name="Tsai I.J."/>
        </authorList>
    </citation>
    <scope>NUCLEOTIDE SEQUENCE</scope>
    <source>
        <strain evidence="4">CCC161011</strain>
    </source>
</reference>
<dbReference type="PANTHER" id="PTHR24096">
    <property type="entry name" value="LONG-CHAIN-FATTY-ACID--COA LIGASE"/>
    <property type="match status" value="1"/>
</dbReference>
<accession>A0A8H6YSN7</accession>
<sequence>MAEITSPIRKAPQFPDDLTLAQFLFDYQHPIRLPREPDSPWIIDSVSGKTFLQEELRDRTWCLANALSFSYGLGPDHTVGIVSGNHVDFPIAIWAAHRLGASAFTLNPIFNVAELTPFLLDMKPALLFVNSVALEAVQAAATQTGLTRDRIILLDSSEKRDLCSLQELVETGLAKKETYQFEEFKLKPGEGKTKVALCFPSSGTTGVPKMAAIPHAAIIANILQNAAHDAGTDEMTVPIMERRFRPGDVSLAALPFFHIFGLLLNLHYHIFSGMVVLIMPKFDFKEYLSIIKHYQVNHLSLVPSILVLFSKHPAVKAEDLTSLRVVFAGGAPVNNHLVRAMAALIPQAVVEQSYGMTEVAGILAMPPLNRRIATGSGGRLLPGNTARVVKQDGTLAGPGETGELYIKGPSLATHYVNNEKISADTFVDGWVRSGDECYFDEDGEIYVVDRIKDFIKVRGFQVAPAELEAQLAANPDVADCCVVPVPHEFSGEIPKAYIVLSKAAAERVSRDPEEGEKIKSALIQDIAEKRAKYKALGELEFIDSIPRNAAGKLLRRVLRAKALNDHEAGAAAPGENGV</sequence>
<evidence type="ECO:0000259" key="2">
    <source>
        <dbReference type="Pfam" id="PF00501"/>
    </source>
</evidence>
<evidence type="ECO:0000313" key="4">
    <source>
        <dbReference type="EMBL" id="KAF7365573.1"/>
    </source>
</evidence>
<evidence type="ECO:0000313" key="5">
    <source>
        <dbReference type="Proteomes" id="UP000620124"/>
    </source>
</evidence>
<dbReference type="Pfam" id="PF00501">
    <property type="entry name" value="AMP-binding"/>
    <property type="match status" value="1"/>
</dbReference>
<dbReference type="GO" id="GO:0016405">
    <property type="term" value="F:CoA-ligase activity"/>
    <property type="evidence" value="ECO:0007669"/>
    <property type="project" value="TreeGrafter"/>
</dbReference>
<dbReference type="AlphaFoldDB" id="A0A8H6YSN7"/>
<comment type="caution">
    <text evidence="4">The sequence shown here is derived from an EMBL/GenBank/DDBJ whole genome shotgun (WGS) entry which is preliminary data.</text>
</comment>
<keyword evidence="1" id="KW-0812">Transmembrane</keyword>
<dbReference type="Gene3D" id="3.40.50.980">
    <property type="match status" value="2"/>
</dbReference>
<feature type="transmembrane region" description="Helical" evidence="1">
    <location>
        <begin position="249"/>
        <end position="271"/>
    </location>
</feature>
<dbReference type="PANTHER" id="PTHR24096:SF422">
    <property type="entry name" value="BCDNA.GH02901"/>
    <property type="match status" value="1"/>
</dbReference>
<dbReference type="InterPro" id="IPR025110">
    <property type="entry name" value="AMP-bd_C"/>
</dbReference>
<protein>
    <recommendedName>
        <fullName evidence="6">Phenylacetyl-CoA ligase</fullName>
    </recommendedName>
</protein>
<dbReference type="Pfam" id="PF13193">
    <property type="entry name" value="AMP-binding_C"/>
    <property type="match status" value="1"/>
</dbReference>
<dbReference type="OrthoDB" id="6509636at2759"/>
<evidence type="ECO:0000256" key="1">
    <source>
        <dbReference type="SAM" id="Phobius"/>
    </source>
</evidence>
<gene>
    <name evidence="4" type="ORF">MVEN_00430700</name>
</gene>
<proteinExistence type="predicted"/>
<keyword evidence="1" id="KW-1133">Transmembrane helix</keyword>
<evidence type="ECO:0000259" key="3">
    <source>
        <dbReference type="Pfam" id="PF13193"/>
    </source>
</evidence>
<dbReference type="EMBL" id="JACAZI010000003">
    <property type="protein sequence ID" value="KAF7365573.1"/>
    <property type="molecule type" value="Genomic_DNA"/>
</dbReference>
<keyword evidence="1" id="KW-0472">Membrane</keyword>
<name>A0A8H6YSN7_9AGAR</name>
<dbReference type="InterPro" id="IPR045851">
    <property type="entry name" value="AMP-bd_C_sf"/>
</dbReference>
<evidence type="ECO:0008006" key="6">
    <source>
        <dbReference type="Google" id="ProtNLM"/>
    </source>
</evidence>
<feature type="domain" description="AMP-dependent synthetase/ligase" evidence="2">
    <location>
        <begin position="35"/>
        <end position="415"/>
    </location>
</feature>
<dbReference type="Proteomes" id="UP000620124">
    <property type="component" value="Unassembled WGS sequence"/>
</dbReference>
<feature type="domain" description="AMP-binding enzyme C-terminal" evidence="3">
    <location>
        <begin position="466"/>
        <end position="552"/>
    </location>
</feature>
<keyword evidence="5" id="KW-1185">Reference proteome</keyword>
<dbReference type="Gene3D" id="3.30.300.30">
    <property type="match status" value="1"/>
</dbReference>
<dbReference type="InterPro" id="IPR000873">
    <property type="entry name" value="AMP-dep_synth/lig_dom"/>
</dbReference>
<dbReference type="SUPFAM" id="SSF56801">
    <property type="entry name" value="Acetyl-CoA synthetase-like"/>
    <property type="match status" value="1"/>
</dbReference>
<dbReference type="Gene3D" id="2.30.38.10">
    <property type="entry name" value="Luciferase, Domain 3"/>
    <property type="match status" value="1"/>
</dbReference>
<organism evidence="4 5">
    <name type="scientific">Mycena venus</name>
    <dbReference type="NCBI Taxonomy" id="2733690"/>
    <lineage>
        <taxon>Eukaryota</taxon>
        <taxon>Fungi</taxon>
        <taxon>Dikarya</taxon>
        <taxon>Basidiomycota</taxon>
        <taxon>Agaricomycotina</taxon>
        <taxon>Agaricomycetes</taxon>
        <taxon>Agaricomycetidae</taxon>
        <taxon>Agaricales</taxon>
        <taxon>Marasmiineae</taxon>
        <taxon>Mycenaceae</taxon>
        <taxon>Mycena</taxon>
    </lineage>
</organism>